<dbReference type="Pfam" id="PF13478">
    <property type="entry name" value="XdhC_C"/>
    <property type="match status" value="1"/>
</dbReference>
<feature type="domain" description="XdhC Rossmann" evidence="2">
    <location>
        <begin position="175"/>
        <end position="316"/>
    </location>
</feature>
<dbReference type="InterPro" id="IPR027051">
    <property type="entry name" value="XdhC_Rossmann_dom"/>
</dbReference>
<dbReference type="InterPro" id="IPR052698">
    <property type="entry name" value="MoCofactor_Util/Proc"/>
</dbReference>
<protein>
    <submittedName>
        <fullName evidence="3">Xanthine dehydrogenase accessory factor</fullName>
    </submittedName>
</protein>
<dbReference type="PANTHER" id="PTHR30388:SF4">
    <property type="entry name" value="MOLYBDENUM COFACTOR INSERTION CHAPERONE PAOD"/>
    <property type="match status" value="1"/>
</dbReference>
<dbReference type="Gene3D" id="3.40.50.720">
    <property type="entry name" value="NAD(P)-binding Rossmann-like Domain"/>
    <property type="match status" value="1"/>
</dbReference>
<reference evidence="3 4" key="1">
    <citation type="submission" date="2023-07" db="EMBL/GenBank/DDBJ databases">
        <title>Sorghum-associated microbial communities from plants grown in Nebraska, USA.</title>
        <authorList>
            <person name="Schachtman D."/>
        </authorList>
    </citation>
    <scope>NUCLEOTIDE SEQUENCE [LARGE SCALE GENOMIC DNA]</scope>
    <source>
        <strain evidence="3 4">CC60</strain>
    </source>
</reference>
<dbReference type="InterPro" id="IPR003777">
    <property type="entry name" value="XdhC_CoxI"/>
</dbReference>
<evidence type="ECO:0000313" key="4">
    <source>
        <dbReference type="Proteomes" id="UP001237737"/>
    </source>
</evidence>
<dbReference type="EMBL" id="JAUSSK010000005">
    <property type="protein sequence ID" value="MDQ0011398.1"/>
    <property type="molecule type" value="Genomic_DNA"/>
</dbReference>
<evidence type="ECO:0000259" key="2">
    <source>
        <dbReference type="Pfam" id="PF13478"/>
    </source>
</evidence>
<evidence type="ECO:0000259" key="1">
    <source>
        <dbReference type="Pfam" id="PF02625"/>
    </source>
</evidence>
<dbReference type="Pfam" id="PF02625">
    <property type="entry name" value="XdhC_CoxI"/>
    <property type="match status" value="1"/>
</dbReference>
<evidence type="ECO:0000313" key="3">
    <source>
        <dbReference type="EMBL" id="MDQ0011398.1"/>
    </source>
</evidence>
<gene>
    <name evidence="3" type="ORF">J2T07_003608</name>
</gene>
<accession>A0ABT9T295</accession>
<dbReference type="PANTHER" id="PTHR30388">
    <property type="entry name" value="ALDEHYDE OXIDOREDUCTASE MOLYBDENUM COFACTOR ASSEMBLY PROTEIN"/>
    <property type="match status" value="1"/>
</dbReference>
<feature type="domain" description="XdhC- CoxI" evidence="1">
    <location>
        <begin position="33"/>
        <end position="97"/>
    </location>
</feature>
<comment type="caution">
    <text evidence="3">The sequence shown here is derived from an EMBL/GenBank/DDBJ whole genome shotgun (WGS) entry which is preliminary data.</text>
</comment>
<keyword evidence="4" id="KW-1185">Reference proteome</keyword>
<dbReference type="RefSeq" id="WP_306851851.1">
    <property type="nucleotide sequence ID" value="NZ_JAUSSK010000005.1"/>
</dbReference>
<proteinExistence type="predicted"/>
<name>A0ABT9T295_9GAMM</name>
<sequence>MSALHPFVAAAWPEWPDYALVEDLLPPLREFARAGRVALATLVSIDGPSPRPPGSEMAIAADGRVAGYVSGGCVEAAVASEAAMVLADGRPRLLDYGVGSPVIDIQLSCGGRIGIFVRELREPSAYVNSLGLARRARRTVTVLSDASDGAWRVEDGVHTGDAGTYATVHRPPLRLVAVGGDPVTLAVATLAPFVGIEVVLLRPHGPARPPEGVTLAGYDARSLPVALADLAVDERTAIYSLSHDAEVDHTVAVHALRSPAFAVGVLGSRNKIASRVQRLKDDGVGEHDLHRLNLPAGLPIGAQTPHGIAFSIIAQVCQRDRARQA</sequence>
<dbReference type="Proteomes" id="UP001237737">
    <property type="component" value="Unassembled WGS sequence"/>
</dbReference>
<organism evidence="3 4">
    <name type="scientific">Luteibacter jiangsuensis</name>
    <dbReference type="NCBI Taxonomy" id="637577"/>
    <lineage>
        <taxon>Bacteria</taxon>
        <taxon>Pseudomonadati</taxon>
        <taxon>Pseudomonadota</taxon>
        <taxon>Gammaproteobacteria</taxon>
        <taxon>Lysobacterales</taxon>
        <taxon>Rhodanobacteraceae</taxon>
        <taxon>Luteibacter</taxon>
    </lineage>
</organism>